<dbReference type="InterPro" id="IPR000192">
    <property type="entry name" value="Aminotrans_V_dom"/>
</dbReference>
<dbReference type="Proteomes" id="UP000237865">
    <property type="component" value="Unassembled WGS sequence"/>
</dbReference>
<dbReference type="PIRSF" id="PIRSF005572">
    <property type="entry name" value="NifS"/>
    <property type="match status" value="1"/>
</dbReference>
<evidence type="ECO:0000256" key="5">
    <source>
        <dbReference type="ARBA" id="ARBA00050776"/>
    </source>
</evidence>
<reference evidence="8 9" key="1">
    <citation type="submission" date="2017-11" db="EMBL/GenBank/DDBJ databases">
        <title>Genome sequence of Entomoplasma lucivorax PIPN-2 (ATCC 49196).</title>
        <authorList>
            <person name="Lo W.-S."/>
            <person name="Gasparich G.E."/>
            <person name="Kuo C.-H."/>
        </authorList>
    </citation>
    <scope>NUCLEOTIDE SEQUENCE [LARGE SCALE GENOMIC DNA]</scope>
    <source>
        <strain evidence="8 9">PIPN-2</strain>
    </source>
</reference>
<keyword evidence="9" id="KW-1185">Reference proteome</keyword>
<comment type="catalytic activity">
    <reaction evidence="5">
        <text>(sulfur carrier)-H + L-cysteine = (sulfur carrier)-SH + L-alanine</text>
        <dbReference type="Rhea" id="RHEA:43892"/>
        <dbReference type="Rhea" id="RHEA-COMP:14737"/>
        <dbReference type="Rhea" id="RHEA-COMP:14739"/>
        <dbReference type="ChEBI" id="CHEBI:29917"/>
        <dbReference type="ChEBI" id="CHEBI:35235"/>
        <dbReference type="ChEBI" id="CHEBI:57972"/>
        <dbReference type="ChEBI" id="CHEBI:64428"/>
        <dbReference type="EC" id="2.8.1.7"/>
    </reaction>
</comment>
<dbReference type="Gene3D" id="3.90.1150.10">
    <property type="entry name" value="Aspartate Aminotransferase, domain 1"/>
    <property type="match status" value="1"/>
</dbReference>
<evidence type="ECO:0000256" key="6">
    <source>
        <dbReference type="RuleBase" id="RU004504"/>
    </source>
</evidence>
<evidence type="ECO:0000256" key="2">
    <source>
        <dbReference type="ARBA" id="ARBA00010447"/>
    </source>
</evidence>
<dbReference type="InterPro" id="IPR015422">
    <property type="entry name" value="PyrdxlP-dep_Trfase_small"/>
</dbReference>
<dbReference type="GO" id="GO:0031071">
    <property type="term" value="F:cysteine desulfurase activity"/>
    <property type="evidence" value="ECO:0007669"/>
    <property type="project" value="UniProtKB-EC"/>
</dbReference>
<dbReference type="InterPro" id="IPR016454">
    <property type="entry name" value="Cysteine_dSase"/>
</dbReference>
<dbReference type="EMBL" id="PHNE01000002">
    <property type="protein sequence ID" value="PPE05434.1"/>
    <property type="molecule type" value="Genomic_DNA"/>
</dbReference>
<sequence>MFDKNLFPVLKNNSDLIYLDSASTTLKPQNVIDAEVEFLIKNGANPHTDAFENAIIATEMIEKTRKTIANFIGVTNANEIVLTSGTTMSINQIAYGLKHLLQPGDEILITDLEHTANLLPWMVVAKETGAIIKNLILDSLTMGVDPYQLDKVITDKTKIVAFAHATNTIGYLNDVQLIAEKIKQINAKIIIAIDAAQSIAHCPINLQTWDIDFLAFSAHKIYGPFGVGVLWGKMAWLQQMPPLVYGGGMSKNITDDYQTYQLADVPFKFEAGTQNPPAIQGFGEAITWMSKIGMEQIHQYETELKQYAVAQIKKLGLEAQIDFYNLNNLAPILTFNVKGWNGQDVANYLDAKHHIAVRMGEHCARLTGKVYAQNSLRASFGIYTTKADIDILLKALTKQDEFLDIYFNEVT</sequence>
<evidence type="ECO:0000313" key="8">
    <source>
        <dbReference type="EMBL" id="PPE05434.1"/>
    </source>
</evidence>
<comment type="similarity">
    <text evidence="2">Belongs to the class-V pyridoxal-phosphate-dependent aminotransferase family. Csd subfamily.</text>
</comment>
<protein>
    <recommendedName>
        <fullName evidence="3">cysteine desulfurase</fullName>
        <ecNumber evidence="3">2.8.1.7</ecNumber>
    </recommendedName>
</protein>
<dbReference type="EC" id="2.8.1.7" evidence="3"/>
<evidence type="ECO:0000259" key="7">
    <source>
        <dbReference type="Pfam" id="PF00266"/>
    </source>
</evidence>
<dbReference type="Pfam" id="PF00266">
    <property type="entry name" value="Aminotran_5"/>
    <property type="match status" value="1"/>
</dbReference>
<comment type="cofactor">
    <cofactor evidence="1 6">
        <name>pyridoxal 5'-phosphate</name>
        <dbReference type="ChEBI" id="CHEBI:597326"/>
    </cofactor>
</comment>
<accession>A0A2S5RDQ7</accession>
<dbReference type="InterPro" id="IPR015424">
    <property type="entry name" value="PyrdxlP-dep_Trfase"/>
</dbReference>
<dbReference type="InterPro" id="IPR020578">
    <property type="entry name" value="Aminotrans_V_PyrdxlP_BS"/>
</dbReference>
<evidence type="ECO:0000256" key="4">
    <source>
        <dbReference type="ARBA" id="ARBA00022898"/>
    </source>
</evidence>
<dbReference type="PANTHER" id="PTHR43586">
    <property type="entry name" value="CYSTEINE DESULFURASE"/>
    <property type="match status" value="1"/>
</dbReference>
<evidence type="ECO:0000256" key="3">
    <source>
        <dbReference type="ARBA" id="ARBA00012239"/>
    </source>
</evidence>
<dbReference type="PROSITE" id="PS00595">
    <property type="entry name" value="AA_TRANSFER_CLASS_5"/>
    <property type="match status" value="1"/>
</dbReference>
<organism evidence="8 9">
    <name type="scientific">Williamsoniiplasma lucivorax</name>
    <dbReference type="NCBI Taxonomy" id="209274"/>
    <lineage>
        <taxon>Bacteria</taxon>
        <taxon>Bacillati</taxon>
        <taxon>Mycoplasmatota</taxon>
        <taxon>Mollicutes</taxon>
        <taxon>Entomoplasmatales</taxon>
        <taxon>Williamsoniiplasma</taxon>
    </lineage>
</organism>
<evidence type="ECO:0000313" key="9">
    <source>
        <dbReference type="Proteomes" id="UP000237865"/>
    </source>
</evidence>
<dbReference type="PANTHER" id="PTHR43586:SF8">
    <property type="entry name" value="CYSTEINE DESULFURASE 1, CHLOROPLASTIC"/>
    <property type="match status" value="1"/>
</dbReference>
<comment type="caution">
    <text evidence="8">The sequence shown here is derived from an EMBL/GenBank/DDBJ whole genome shotgun (WGS) entry which is preliminary data.</text>
</comment>
<feature type="domain" description="Aminotransferase class V" evidence="7">
    <location>
        <begin position="17"/>
        <end position="392"/>
    </location>
</feature>
<dbReference type="AlphaFoldDB" id="A0A2S5RDQ7"/>
<keyword evidence="4" id="KW-0663">Pyridoxal phosphate</keyword>
<dbReference type="RefSeq" id="WP_028126401.1">
    <property type="nucleotide sequence ID" value="NZ_PHNE01000002.1"/>
</dbReference>
<gene>
    <name evidence="8" type="primary">sufS</name>
    <name evidence="8" type="ORF">ELUCI_v1c05260</name>
</gene>
<dbReference type="STRING" id="1399797.GCA_000518285_00287"/>
<dbReference type="Gene3D" id="3.40.640.10">
    <property type="entry name" value="Type I PLP-dependent aspartate aminotransferase-like (Major domain)"/>
    <property type="match status" value="1"/>
</dbReference>
<dbReference type="InterPro" id="IPR015421">
    <property type="entry name" value="PyrdxlP-dep_Trfase_major"/>
</dbReference>
<name>A0A2S5RDQ7_9MOLU</name>
<evidence type="ECO:0000256" key="1">
    <source>
        <dbReference type="ARBA" id="ARBA00001933"/>
    </source>
</evidence>
<dbReference type="SUPFAM" id="SSF53383">
    <property type="entry name" value="PLP-dependent transferases"/>
    <property type="match status" value="1"/>
</dbReference>
<proteinExistence type="inferred from homology"/>